<reference evidence="2" key="1">
    <citation type="journal article" date="2021" name="IMA Fungus">
        <title>Genomic characterization of three marine fungi, including Emericellopsis atlantica sp. nov. with signatures of a generalist lifestyle and marine biomass degradation.</title>
        <authorList>
            <person name="Hagestad O.C."/>
            <person name="Hou L."/>
            <person name="Andersen J.H."/>
            <person name="Hansen E.H."/>
            <person name="Altermark B."/>
            <person name="Li C."/>
            <person name="Kuhnert E."/>
            <person name="Cox R.J."/>
            <person name="Crous P.W."/>
            <person name="Spatafora J.W."/>
            <person name="Lail K."/>
            <person name="Amirebrahimi M."/>
            <person name="Lipzen A."/>
            <person name="Pangilinan J."/>
            <person name="Andreopoulos W."/>
            <person name="Hayes R.D."/>
            <person name="Ng V."/>
            <person name="Grigoriev I.V."/>
            <person name="Jackson S.A."/>
            <person name="Sutton T.D.S."/>
            <person name="Dobson A.D.W."/>
            <person name="Rama T."/>
        </authorList>
    </citation>
    <scope>NUCLEOTIDE SEQUENCE</scope>
    <source>
        <strain evidence="2">TRa018bII</strain>
    </source>
</reference>
<organism evidence="2 3">
    <name type="scientific">Amylocarpus encephaloides</name>
    <dbReference type="NCBI Taxonomy" id="45428"/>
    <lineage>
        <taxon>Eukaryota</taxon>
        <taxon>Fungi</taxon>
        <taxon>Dikarya</taxon>
        <taxon>Ascomycota</taxon>
        <taxon>Pezizomycotina</taxon>
        <taxon>Leotiomycetes</taxon>
        <taxon>Helotiales</taxon>
        <taxon>Helotiales incertae sedis</taxon>
        <taxon>Amylocarpus</taxon>
    </lineage>
</organism>
<feature type="domain" description="2EXR" evidence="1">
    <location>
        <begin position="21"/>
        <end position="121"/>
    </location>
</feature>
<dbReference type="PANTHER" id="PTHR35910:SF6">
    <property type="entry name" value="2EXR DOMAIN-CONTAINING PROTEIN"/>
    <property type="match status" value="1"/>
</dbReference>
<dbReference type="EMBL" id="MU251606">
    <property type="protein sequence ID" value="KAG9231367.1"/>
    <property type="molecule type" value="Genomic_DNA"/>
</dbReference>
<dbReference type="Pfam" id="PF20150">
    <property type="entry name" value="2EXR"/>
    <property type="match status" value="1"/>
</dbReference>
<comment type="caution">
    <text evidence="2">The sequence shown here is derived from an EMBL/GenBank/DDBJ whole genome shotgun (WGS) entry which is preliminary data.</text>
</comment>
<sequence length="249" mass="29020">MISDTLKHNDLINTPSDIPRFTLFGRLPIEIRIKIWEATLPGPRVINIREKRVKNRHPNFDSPYLTGAWNNVLALWSDSKAPSTLFACSESYHVASRFYVPSFAFPSSIPETYFNFHIDTLYLRFDTFVFGDENEFEFEFEFFLNELECMHTDDLGRVQNLAIRLDPVDVRVCCYQLAQILGWFGNIQKLTVVVGHFDQENDDQGDITFVEPINVTMTCHNYETSSPKPHTCHVQSKRYRNNLRKDPML</sequence>
<name>A0A9P7YDB1_9HELO</name>
<dbReference type="Proteomes" id="UP000824998">
    <property type="component" value="Unassembled WGS sequence"/>
</dbReference>
<evidence type="ECO:0000313" key="3">
    <source>
        <dbReference type="Proteomes" id="UP000824998"/>
    </source>
</evidence>
<dbReference type="InterPro" id="IPR045518">
    <property type="entry name" value="2EXR"/>
</dbReference>
<dbReference type="AlphaFoldDB" id="A0A9P7YDB1"/>
<gene>
    <name evidence="2" type="ORF">BJ875DRAFT_444147</name>
</gene>
<evidence type="ECO:0000313" key="2">
    <source>
        <dbReference type="EMBL" id="KAG9231367.1"/>
    </source>
</evidence>
<dbReference type="OrthoDB" id="3557569at2759"/>
<dbReference type="PANTHER" id="PTHR35910">
    <property type="entry name" value="2EXR DOMAIN-CONTAINING PROTEIN"/>
    <property type="match status" value="1"/>
</dbReference>
<accession>A0A9P7YDB1</accession>
<proteinExistence type="predicted"/>
<evidence type="ECO:0000259" key="1">
    <source>
        <dbReference type="Pfam" id="PF20150"/>
    </source>
</evidence>
<keyword evidence="3" id="KW-1185">Reference proteome</keyword>
<protein>
    <recommendedName>
        <fullName evidence="1">2EXR domain-containing protein</fullName>
    </recommendedName>
</protein>